<dbReference type="SUPFAM" id="SSF56954">
    <property type="entry name" value="Outer membrane efflux proteins (OEP)"/>
    <property type="match status" value="1"/>
</dbReference>
<organism evidence="1 2">
    <name type="scientific">Afipia massiliensis</name>
    <dbReference type="NCBI Taxonomy" id="211460"/>
    <lineage>
        <taxon>Bacteria</taxon>
        <taxon>Pseudomonadati</taxon>
        <taxon>Pseudomonadota</taxon>
        <taxon>Alphaproteobacteria</taxon>
        <taxon>Hyphomicrobiales</taxon>
        <taxon>Nitrobacteraceae</taxon>
        <taxon>Afipia</taxon>
    </lineage>
</organism>
<dbReference type="Gene3D" id="1.20.1600.10">
    <property type="entry name" value="Outer membrane efflux proteins (OEP)"/>
    <property type="match status" value="1"/>
</dbReference>
<dbReference type="PANTHER" id="PTHR30203">
    <property type="entry name" value="OUTER MEMBRANE CATION EFFLUX PROTEIN"/>
    <property type="match status" value="1"/>
</dbReference>
<dbReference type="Proteomes" id="UP000521227">
    <property type="component" value="Unassembled WGS sequence"/>
</dbReference>
<name>A0A840N1H3_9BRAD</name>
<accession>A0A840N1H3</accession>
<reference evidence="1 2" key="1">
    <citation type="submission" date="2020-08" db="EMBL/GenBank/DDBJ databases">
        <title>Genomic Encyclopedia of Type Strains, Phase IV (KMG-IV): sequencing the most valuable type-strain genomes for metagenomic binning, comparative biology and taxonomic classification.</title>
        <authorList>
            <person name="Goeker M."/>
        </authorList>
    </citation>
    <scope>NUCLEOTIDE SEQUENCE [LARGE SCALE GENOMIC DNA]</scope>
    <source>
        <strain evidence="1 2">DSM 17498</strain>
    </source>
</reference>
<protein>
    <submittedName>
        <fullName evidence="1">Outer membrane protein TolC</fullName>
    </submittedName>
</protein>
<evidence type="ECO:0000313" key="1">
    <source>
        <dbReference type="EMBL" id="MBB5054339.1"/>
    </source>
</evidence>
<comment type="caution">
    <text evidence="1">The sequence shown here is derived from an EMBL/GenBank/DDBJ whole genome shotgun (WGS) entry which is preliminary data.</text>
</comment>
<proteinExistence type="predicted"/>
<dbReference type="PANTHER" id="PTHR30203:SF24">
    <property type="entry name" value="BLR4935 PROTEIN"/>
    <property type="match status" value="1"/>
</dbReference>
<gene>
    <name evidence="1" type="ORF">HNQ36_004341</name>
</gene>
<dbReference type="GO" id="GO:0015562">
    <property type="term" value="F:efflux transmembrane transporter activity"/>
    <property type="evidence" value="ECO:0007669"/>
    <property type="project" value="InterPro"/>
</dbReference>
<dbReference type="AlphaFoldDB" id="A0A840N1H3"/>
<evidence type="ECO:0000313" key="2">
    <source>
        <dbReference type="Proteomes" id="UP000521227"/>
    </source>
</evidence>
<dbReference type="RefSeq" id="WP_184088443.1">
    <property type="nucleotide sequence ID" value="NZ_JACHIJ010000007.1"/>
</dbReference>
<sequence>MPAQDFRTFIAPATSHRRVTQRIGPWSAAACAVLLSGCASFSPDGGMGVVTATVSQDLGKNAAALRTPDETAAARSTTARLLAKPLSADAAVQIALLNNRGLQAAYNELAIAEAQAVEGSLPPNPAISLSRIAGSVEVEVERKIVANVLALATLPVRSEIAAARFRQAQIVALSETLRIAADTRRAYYRAVSARELAGFLAEAQSGAETAAKFATRLGETGGMNKLDQAREQVFYADLTAQLATTRQRAASEREALIRAMGLWGDDLAFRMGAALPPLPSRPQSLPGIETEAVRRHVDLQIGRIELDALAKSYGLTQATRFINVLDAGLAGKTTREKATGEKIRERGFDVELQIPIFDFGEVRVREAEATYMHAVNRLTERAVNVRSEARDAYRTYRSSYDIAGHYQREVLPLRKIISDETLLRYNGMLIDVFALLAEARQRITATTAAIEAKRDFWLATTNLNTAVMGGGVAGRSESARAMSGASAEAPQH</sequence>
<dbReference type="InterPro" id="IPR010131">
    <property type="entry name" value="MdtP/NodT-like"/>
</dbReference>
<dbReference type="EMBL" id="JACHIJ010000007">
    <property type="protein sequence ID" value="MBB5054339.1"/>
    <property type="molecule type" value="Genomic_DNA"/>
</dbReference>